<evidence type="ECO:0000313" key="2">
    <source>
        <dbReference type="Proteomes" id="UP000239735"/>
    </source>
</evidence>
<evidence type="ECO:0000313" key="1">
    <source>
        <dbReference type="EMBL" id="SPE19890.1"/>
    </source>
</evidence>
<organism evidence="1 2">
    <name type="scientific">Candidatus Sulfuritelmatomonas gaucii</name>
    <dbReference type="NCBI Taxonomy" id="2043161"/>
    <lineage>
        <taxon>Bacteria</taxon>
        <taxon>Pseudomonadati</taxon>
        <taxon>Acidobacteriota</taxon>
        <taxon>Terriglobia</taxon>
        <taxon>Terriglobales</taxon>
        <taxon>Acidobacteriaceae</taxon>
        <taxon>Candidatus Sulfuritelmatomonas</taxon>
    </lineage>
</organism>
<gene>
    <name evidence="1" type="ORF">SBA5_250120</name>
</gene>
<dbReference type="Proteomes" id="UP000239735">
    <property type="component" value="Unassembled WGS sequence"/>
</dbReference>
<sequence length="363" mass="36713">MGYVGDVDLELVAAVRALADEDGVVKILGGFAVDGDDGEGAEVAAAGDFGGVEMSDGASFGEDGGVEMSDGASFGEDVFGKDAQELMLADRDFDVDAEVVGRTEDFNHTADGRARGSGPTGDFGIDDEALKAFLPKRRTCFFAEDAMLSEGLGRGNLGAGWNLDGLGHAVVEGNDEVLALAAIGAGVAKRADDGGVAALEDTNDAALHTTVGLGRVALHKHLVALHGGGDFVGRDEDVFVAGWLLGGSGPAIGADKAVAIAMQIEAAGDEVVARSSRAGKAPLLAIDLDKLSAGGDAGQLLEKQAALAAASEPKLANQLLVTGLPACGGGNAGDEFAVGHTPRLRQLRRCNDSRNGAAQDFAA</sequence>
<dbReference type="AlphaFoldDB" id="A0A2N9L9F2"/>
<accession>A0A2N9L9F2</accession>
<protein>
    <submittedName>
        <fullName evidence="1">Uncharacterized protein</fullName>
    </submittedName>
</protein>
<name>A0A2N9L9F2_9BACT</name>
<dbReference type="EMBL" id="OKRB01000081">
    <property type="protein sequence ID" value="SPE19890.1"/>
    <property type="molecule type" value="Genomic_DNA"/>
</dbReference>
<proteinExistence type="predicted"/>
<reference evidence="2" key="1">
    <citation type="submission" date="2018-02" db="EMBL/GenBank/DDBJ databases">
        <authorList>
            <person name="Hausmann B."/>
        </authorList>
    </citation>
    <scope>NUCLEOTIDE SEQUENCE [LARGE SCALE GENOMIC DNA]</scope>
    <source>
        <strain evidence="2">Peat soil MAG SbA5</strain>
    </source>
</reference>